<evidence type="ECO:0000313" key="2">
    <source>
        <dbReference type="EMBL" id="NNG39853.1"/>
    </source>
</evidence>
<name>A0A849AIR5_9MICO</name>
<keyword evidence="1" id="KW-0812">Transmembrane</keyword>
<keyword evidence="1" id="KW-0472">Membrane</keyword>
<dbReference type="Proteomes" id="UP000557772">
    <property type="component" value="Unassembled WGS sequence"/>
</dbReference>
<accession>A0A849AIR5</accession>
<dbReference type="Pfam" id="PF04306">
    <property type="entry name" value="DUF456"/>
    <property type="match status" value="1"/>
</dbReference>
<dbReference type="InterPro" id="IPR007403">
    <property type="entry name" value="DUF456"/>
</dbReference>
<dbReference type="PANTHER" id="PTHR39165:SF1">
    <property type="entry name" value="DUF456 DOMAIN-CONTAINING PROTEIN"/>
    <property type="match status" value="1"/>
</dbReference>
<feature type="transmembrane region" description="Helical" evidence="1">
    <location>
        <begin position="44"/>
        <end position="63"/>
    </location>
</feature>
<evidence type="ECO:0000256" key="1">
    <source>
        <dbReference type="SAM" id="Phobius"/>
    </source>
</evidence>
<dbReference type="EMBL" id="JABENB010000001">
    <property type="protein sequence ID" value="NNG39853.1"/>
    <property type="molecule type" value="Genomic_DNA"/>
</dbReference>
<feature type="transmembrane region" description="Helical" evidence="1">
    <location>
        <begin position="133"/>
        <end position="158"/>
    </location>
</feature>
<keyword evidence="1" id="KW-1133">Transmembrane helix</keyword>
<protein>
    <submittedName>
        <fullName evidence="2">DUF456 domain-containing protein</fullName>
    </submittedName>
</protein>
<gene>
    <name evidence="2" type="ORF">HJ588_11275</name>
</gene>
<proteinExistence type="predicted"/>
<comment type="caution">
    <text evidence="2">The sequence shown here is derived from an EMBL/GenBank/DDBJ whole genome shotgun (WGS) entry which is preliminary data.</text>
</comment>
<reference evidence="2 3" key="1">
    <citation type="submission" date="2020-05" db="EMBL/GenBank/DDBJ databases">
        <title>Flexivirga sp. ID2601S isolated from air conditioner.</title>
        <authorList>
            <person name="Kim D.H."/>
        </authorList>
    </citation>
    <scope>NUCLEOTIDE SEQUENCE [LARGE SCALE GENOMIC DNA]</scope>
    <source>
        <strain evidence="2 3">ID2601S</strain>
    </source>
</reference>
<sequence length="160" mass="16614">MDPVTVLSGAMIVVGILGLIVPVLPGLLLCLAGVLLWAWHVGSATSWTVFGVCVAVAAVGWVVQYTVPNRRLKQAGVPGLAKLAGLVGAVVGFFVIPYVGLFIGFVVGVYLAEQVRLRNAGRAWAATKAAVRAVLTSIGIELAAAVLVSWIWVAGLLLTK</sequence>
<dbReference type="AlphaFoldDB" id="A0A849AIR5"/>
<dbReference type="RefSeq" id="WP_171154988.1">
    <property type="nucleotide sequence ID" value="NZ_JABENB010000001.1"/>
</dbReference>
<dbReference type="PANTHER" id="PTHR39165">
    <property type="entry name" value="IG HYPOTHETICAL 17883"/>
    <property type="match status" value="1"/>
</dbReference>
<keyword evidence="3" id="KW-1185">Reference proteome</keyword>
<organism evidence="2 3">
    <name type="scientific">Flexivirga aerilata</name>
    <dbReference type="NCBI Taxonomy" id="1656889"/>
    <lineage>
        <taxon>Bacteria</taxon>
        <taxon>Bacillati</taxon>
        <taxon>Actinomycetota</taxon>
        <taxon>Actinomycetes</taxon>
        <taxon>Micrococcales</taxon>
        <taxon>Dermacoccaceae</taxon>
        <taxon>Flexivirga</taxon>
    </lineage>
</organism>
<feature type="transmembrane region" description="Helical" evidence="1">
    <location>
        <begin position="12"/>
        <end position="37"/>
    </location>
</feature>
<feature type="transmembrane region" description="Helical" evidence="1">
    <location>
        <begin position="83"/>
        <end position="112"/>
    </location>
</feature>
<evidence type="ECO:0000313" key="3">
    <source>
        <dbReference type="Proteomes" id="UP000557772"/>
    </source>
</evidence>